<dbReference type="AlphaFoldDB" id="A0A5E4Q370"/>
<evidence type="ECO:0000256" key="1">
    <source>
        <dbReference type="SAM" id="MobiDB-lite"/>
    </source>
</evidence>
<sequence length="968" mass="108119">MITGQVPQSALNIYDPVIVRVLLLAAVVRCEQTANNGYSRNDQLQYGDILRPPPPPPLPILPVPFHGGSGRHQHNYDFTSPYQVPPPQQPPQNLPSPPISPPSDFKFPAPFYKQYNFNFVPAPQPFSTTPSPTMFQKVSQWLFPSQQTANNMGVNTYNIPVKKECNPCNLAPWIPVIRYDLSSKNQQNIISTYGPPTQTASVSSYNTIQTLPQRFNAQPLDQSQSQILNNNNFHSNYGPPSLKHIDESNSVSSTYGPPSQTYSIPTSQIPQKYTNNINTNPSTNTFGKSYFDVVSINSGPSFQGGYPSSSYGGPTSSYKVPPSIYVTQPTISTNKHNSPSKNSFVVEDLVSTHKPSLELQLPKVDQPTGFRNSYGEPIVNTYALDVPYSVSATAAETSKVKTEVLPNADFLSSQNVSLALANPAPFTLNKGRNIHTLQPIALPNLSVSPLPPIFNARPFRPLPFKYPSNIIQSINLMDHKAKNVNITKSVPIAEFIHSIEYPTTIIQSPIIDLEVTKNINHTKAFRDIQNSFIIDNISDISPQASEDHLSATKSNPDSSFETTGADYGNDLYENAMPSDLKYQYSVPSNHKPPFADLRGVKDEDVDRYRTEANLQHIDSPLLYLKPSAPHKDFKSFVSASVPNNTRVEFEMYDDHPTTLTNLISASPNFLLGNITEPSQKVVNKNEKPENINRSKLVQIIVPYFSGNNEHSIDYYDVNGWSIDTGKGFQARKAQSNLEYNVSKVTTEIYKVSSTEATTTTATDNSNTERMNTDPPFDIIQLQHNIDDWTQQEYSKHNKAQERSRSGENYAKKIPDDYFTTLNPVTTSPTEMEYFDFYDHEGSSSIHYAVTENKTNVLPFVGKGSPFKQPNSIDYSKVNHDSAKNDEIHDDQRLRIYTAASKFRKSTTTPPPWSEIQTSISPLTQEKVYVVTSKPWQETVTSRNGLDSIHDERSAISKNNDDMPFKSPS</sequence>
<feature type="compositionally biased region" description="Basic and acidic residues" evidence="1">
    <location>
        <begin position="947"/>
        <end position="968"/>
    </location>
</feature>
<feature type="compositionally biased region" description="Pro residues" evidence="1">
    <location>
        <begin position="51"/>
        <end position="62"/>
    </location>
</feature>
<protein>
    <submittedName>
        <fullName evidence="2">Uncharacterized protein</fullName>
    </submittedName>
</protein>
<evidence type="ECO:0000313" key="3">
    <source>
        <dbReference type="Proteomes" id="UP000324832"/>
    </source>
</evidence>
<organism evidence="2 3">
    <name type="scientific">Leptidea sinapis</name>
    <dbReference type="NCBI Taxonomy" id="189913"/>
    <lineage>
        <taxon>Eukaryota</taxon>
        <taxon>Metazoa</taxon>
        <taxon>Ecdysozoa</taxon>
        <taxon>Arthropoda</taxon>
        <taxon>Hexapoda</taxon>
        <taxon>Insecta</taxon>
        <taxon>Pterygota</taxon>
        <taxon>Neoptera</taxon>
        <taxon>Endopterygota</taxon>
        <taxon>Lepidoptera</taxon>
        <taxon>Glossata</taxon>
        <taxon>Ditrysia</taxon>
        <taxon>Papilionoidea</taxon>
        <taxon>Pieridae</taxon>
        <taxon>Dismorphiinae</taxon>
        <taxon>Leptidea</taxon>
    </lineage>
</organism>
<feature type="compositionally biased region" description="Polar residues" evidence="1">
    <location>
        <begin position="248"/>
        <end position="273"/>
    </location>
</feature>
<proteinExistence type="predicted"/>
<accession>A0A5E4Q370</accession>
<feature type="region of interest" description="Disordered" evidence="1">
    <location>
        <begin position="939"/>
        <end position="968"/>
    </location>
</feature>
<name>A0A5E4Q370_9NEOP</name>
<feature type="compositionally biased region" description="Pro residues" evidence="1">
    <location>
        <begin position="83"/>
        <end position="100"/>
    </location>
</feature>
<reference evidence="2 3" key="1">
    <citation type="submission" date="2017-07" db="EMBL/GenBank/DDBJ databases">
        <authorList>
            <person name="Talla V."/>
            <person name="Backstrom N."/>
        </authorList>
    </citation>
    <scope>NUCLEOTIDE SEQUENCE [LARGE SCALE GENOMIC DNA]</scope>
</reference>
<evidence type="ECO:0000313" key="2">
    <source>
        <dbReference type="EMBL" id="VVC91674.1"/>
    </source>
</evidence>
<dbReference type="EMBL" id="FZQP02001114">
    <property type="protein sequence ID" value="VVC91674.1"/>
    <property type="molecule type" value="Genomic_DNA"/>
</dbReference>
<dbReference type="Proteomes" id="UP000324832">
    <property type="component" value="Unassembled WGS sequence"/>
</dbReference>
<feature type="region of interest" description="Disordered" evidence="1">
    <location>
        <begin position="228"/>
        <end position="273"/>
    </location>
</feature>
<gene>
    <name evidence="2" type="ORF">LSINAPIS_LOCUS4297</name>
</gene>
<feature type="region of interest" description="Disordered" evidence="1">
    <location>
        <begin position="38"/>
        <end position="100"/>
    </location>
</feature>
<keyword evidence="3" id="KW-1185">Reference proteome</keyword>